<feature type="compositionally biased region" description="Basic and acidic residues" evidence="5">
    <location>
        <begin position="1"/>
        <end position="11"/>
    </location>
</feature>
<evidence type="ECO:0000256" key="2">
    <source>
        <dbReference type="ARBA" id="ARBA00022840"/>
    </source>
</evidence>
<proteinExistence type="inferred from homology"/>
<dbReference type="Pfam" id="PF00069">
    <property type="entry name" value="Pkinase"/>
    <property type="match status" value="1"/>
</dbReference>
<keyword evidence="8" id="KW-1185">Reference proteome</keyword>
<reference evidence="7" key="1">
    <citation type="submission" date="2021-01" db="UniProtKB">
        <authorList>
            <consortium name="EnsemblMetazoa"/>
        </authorList>
    </citation>
    <scope>IDENTIFICATION</scope>
</reference>
<keyword evidence="4" id="KW-0723">Serine/threonine-protein kinase</keyword>
<dbReference type="GO" id="GO:0005737">
    <property type="term" value="C:cytoplasm"/>
    <property type="evidence" value="ECO:0007669"/>
    <property type="project" value="TreeGrafter"/>
</dbReference>
<feature type="compositionally biased region" description="Basic residues" evidence="5">
    <location>
        <begin position="18"/>
        <end position="46"/>
    </location>
</feature>
<dbReference type="PROSITE" id="PS50011">
    <property type="entry name" value="PROTEIN_KINASE_DOM"/>
    <property type="match status" value="1"/>
</dbReference>
<evidence type="ECO:0000256" key="5">
    <source>
        <dbReference type="SAM" id="MobiDB-lite"/>
    </source>
</evidence>
<dbReference type="SMART" id="SM00220">
    <property type="entry name" value="S_TKc"/>
    <property type="match status" value="1"/>
</dbReference>
<evidence type="ECO:0000313" key="7">
    <source>
        <dbReference type="EnsemblMetazoa" id="CLYHEMP004852.1"/>
    </source>
</evidence>
<dbReference type="InterPro" id="IPR000719">
    <property type="entry name" value="Prot_kinase_dom"/>
</dbReference>
<dbReference type="Proteomes" id="UP000594262">
    <property type="component" value="Unplaced"/>
</dbReference>
<dbReference type="OrthoDB" id="535509at2759"/>
<dbReference type="CDD" id="cd00180">
    <property type="entry name" value="PKc"/>
    <property type="match status" value="1"/>
</dbReference>
<evidence type="ECO:0000256" key="3">
    <source>
        <dbReference type="PROSITE-ProRule" id="PRU10141"/>
    </source>
</evidence>
<feature type="domain" description="Protein kinase" evidence="6">
    <location>
        <begin position="125"/>
        <end position="368"/>
    </location>
</feature>
<evidence type="ECO:0000256" key="1">
    <source>
        <dbReference type="ARBA" id="ARBA00022741"/>
    </source>
</evidence>
<dbReference type="PROSITE" id="PS00107">
    <property type="entry name" value="PROTEIN_KINASE_ATP"/>
    <property type="match status" value="1"/>
</dbReference>
<keyword evidence="4" id="KW-0808">Transferase</keyword>
<accession>A0A7M5UUT5</accession>
<dbReference type="PANTHER" id="PTHR44167">
    <property type="entry name" value="OVARIAN-SPECIFIC SERINE/THREONINE-PROTEIN KINASE LOK-RELATED"/>
    <property type="match status" value="1"/>
</dbReference>
<feature type="binding site" evidence="3">
    <location>
        <position position="154"/>
    </location>
    <ligand>
        <name>ATP</name>
        <dbReference type="ChEBI" id="CHEBI:30616"/>
    </ligand>
</feature>
<protein>
    <recommendedName>
        <fullName evidence="6">Protein kinase domain-containing protein</fullName>
    </recommendedName>
</protein>
<dbReference type="GO" id="GO:0004674">
    <property type="term" value="F:protein serine/threonine kinase activity"/>
    <property type="evidence" value="ECO:0007669"/>
    <property type="project" value="UniProtKB-KW"/>
</dbReference>
<dbReference type="AlphaFoldDB" id="A0A7M5UUT5"/>
<dbReference type="InterPro" id="IPR017441">
    <property type="entry name" value="Protein_kinase_ATP_BS"/>
</dbReference>
<dbReference type="InterPro" id="IPR011009">
    <property type="entry name" value="Kinase-like_dom_sf"/>
</dbReference>
<keyword evidence="2 3" id="KW-0067">ATP-binding</keyword>
<comment type="similarity">
    <text evidence="4">Belongs to the protein kinase superfamily.</text>
</comment>
<evidence type="ECO:0000259" key="6">
    <source>
        <dbReference type="PROSITE" id="PS50011"/>
    </source>
</evidence>
<dbReference type="InterPro" id="IPR008271">
    <property type="entry name" value="Ser/Thr_kinase_AS"/>
</dbReference>
<dbReference type="Gene3D" id="1.10.510.10">
    <property type="entry name" value="Transferase(Phosphotransferase) domain 1"/>
    <property type="match status" value="1"/>
</dbReference>
<evidence type="ECO:0000256" key="4">
    <source>
        <dbReference type="RuleBase" id="RU000304"/>
    </source>
</evidence>
<keyword evidence="1 3" id="KW-0547">Nucleotide-binding</keyword>
<dbReference type="PROSITE" id="PS00108">
    <property type="entry name" value="PROTEIN_KINASE_ST"/>
    <property type="match status" value="1"/>
</dbReference>
<organism evidence="7 8">
    <name type="scientific">Clytia hemisphaerica</name>
    <dbReference type="NCBI Taxonomy" id="252671"/>
    <lineage>
        <taxon>Eukaryota</taxon>
        <taxon>Metazoa</taxon>
        <taxon>Cnidaria</taxon>
        <taxon>Hydrozoa</taxon>
        <taxon>Hydroidolina</taxon>
        <taxon>Leptothecata</taxon>
        <taxon>Obeliida</taxon>
        <taxon>Clytiidae</taxon>
        <taxon>Clytia</taxon>
    </lineage>
</organism>
<evidence type="ECO:0000313" key="8">
    <source>
        <dbReference type="Proteomes" id="UP000594262"/>
    </source>
</evidence>
<dbReference type="GO" id="GO:0005634">
    <property type="term" value="C:nucleus"/>
    <property type="evidence" value="ECO:0007669"/>
    <property type="project" value="TreeGrafter"/>
</dbReference>
<sequence>MENSEASKDQDQNVQSKIIHKKRKKRHKRSEAGKKKQNAKTKVRQKVSKAKFKAKLELGKKNDTITKLQERLMKFCRKTLPNLSSVRTKTVIATNVKSHINTTNSRDFIIRKLEGIPKVNPNDFDFIDYNVGSGVFGSVKLGRIKTLNSTIAAKVLDEKTSSKSLLAEVVTLLTLSGSQYFPFCYGLLDDTDKPKEPLNKCILMEFLGQVNGDMYSPYPTLAKMASSRLLNHTNIRHIFSLILEGVQFLHLKGILHNDIKADNIVVCKERVVLIDFGKATMIKCPVTYNIKKADQVTYNLYHRHLAHELRNKTNSKQTKLTDIYSIGYMFKHVAATLPYKPLIELGRHMKVPEPSQRLSIESALIVLS</sequence>
<dbReference type="PANTHER" id="PTHR44167:SF24">
    <property type="entry name" value="SERINE_THREONINE-PROTEIN KINASE CHK2"/>
    <property type="match status" value="1"/>
</dbReference>
<feature type="region of interest" description="Disordered" evidence="5">
    <location>
        <begin position="1"/>
        <end position="46"/>
    </location>
</feature>
<dbReference type="EnsemblMetazoa" id="CLYHEMT004852.1">
    <property type="protein sequence ID" value="CLYHEMP004852.1"/>
    <property type="gene ID" value="CLYHEMG004852"/>
</dbReference>
<name>A0A7M5UUT5_9CNID</name>
<dbReference type="SUPFAM" id="SSF56112">
    <property type="entry name" value="Protein kinase-like (PK-like)"/>
    <property type="match status" value="1"/>
</dbReference>
<dbReference type="GO" id="GO:0005524">
    <property type="term" value="F:ATP binding"/>
    <property type="evidence" value="ECO:0007669"/>
    <property type="project" value="UniProtKB-UniRule"/>
</dbReference>
<keyword evidence="4" id="KW-0418">Kinase</keyword>
<dbReference type="GO" id="GO:0044773">
    <property type="term" value="P:mitotic DNA damage checkpoint signaling"/>
    <property type="evidence" value="ECO:0007669"/>
    <property type="project" value="TreeGrafter"/>
</dbReference>